<dbReference type="InterPro" id="IPR032675">
    <property type="entry name" value="LRR_dom_sf"/>
</dbReference>
<evidence type="ECO:0000313" key="3">
    <source>
        <dbReference type="Proteomes" id="UP000317650"/>
    </source>
</evidence>
<dbReference type="PANTHER" id="PTHR13382">
    <property type="entry name" value="MITOCHONDRIAL ATP SYNTHASE COUPLING FACTOR B"/>
    <property type="match status" value="1"/>
</dbReference>
<dbReference type="EMBL" id="PYDT01000003">
    <property type="protein sequence ID" value="THU66212.1"/>
    <property type="molecule type" value="Genomic_DNA"/>
</dbReference>
<dbReference type="PANTHER" id="PTHR13382:SF16">
    <property type="entry name" value="F-BOX PROTEIN SKIP28"/>
    <property type="match status" value="1"/>
</dbReference>
<evidence type="ECO:0000259" key="1">
    <source>
        <dbReference type="Pfam" id="PF12937"/>
    </source>
</evidence>
<protein>
    <recommendedName>
        <fullName evidence="1">F-box domain-containing protein</fullName>
    </recommendedName>
</protein>
<reference evidence="2 3" key="1">
    <citation type="journal article" date="2019" name="Nat. Plants">
        <title>Genome sequencing of Musa balbisiana reveals subgenome evolution and function divergence in polyploid bananas.</title>
        <authorList>
            <person name="Yao X."/>
        </authorList>
    </citation>
    <scope>NUCLEOTIDE SEQUENCE [LARGE SCALE GENOMIC DNA]</scope>
    <source>
        <strain evidence="3">cv. DH-PKW</strain>
        <tissue evidence="2">Leaves</tissue>
    </source>
</reference>
<dbReference type="InterPro" id="IPR001810">
    <property type="entry name" value="F-box_dom"/>
</dbReference>
<dbReference type="STRING" id="52838.A0A4S8JVF8"/>
<dbReference type="InterPro" id="IPR017900">
    <property type="entry name" value="4Fe4S_Fe_S_CS"/>
</dbReference>
<dbReference type="SUPFAM" id="SSF52047">
    <property type="entry name" value="RNI-like"/>
    <property type="match status" value="1"/>
</dbReference>
<gene>
    <name evidence="2" type="ORF">C4D60_Mb05t11760</name>
</gene>
<organism evidence="2 3">
    <name type="scientific">Musa balbisiana</name>
    <name type="common">Banana</name>
    <dbReference type="NCBI Taxonomy" id="52838"/>
    <lineage>
        <taxon>Eukaryota</taxon>
        <taxon>Viridiplantae</taxon>
        <taxon>Streptophyta</taxon>
        <taxon>Embryophyta</taxon>
        <taxon>Tracheophyta</taxon>
        <taxon>Spermatophyta</taxon>
        <taxon>Magnoliopsida</taxon>
        <taxon>Liliopsida</taxon>
        <taxon>Zingiberales</taxon>
        <taxon>Musaceae</taxon>
        <taxon>Musa</taxon>
    </lineage>
</organism>
<dbReference type="InterPro" id="IPR050648">
    <property type="entry name" value="F-box_LRR-repeat"/>
</dbReference>
<dbReference type="GO" id="GO:0005737">
    <property type="term" value="C:cytoplasm"/>
    <property type="evidence" value="ECO:0007669"/>
    <property type="project" value="TreeGrafter"/>
</dbReference>
<accession>A0A4S8JVF8</accession>
<feature type="domain" description="F-box" evidence="1">
    <location>
        <begin position="102"/>
        <end position="139"/>
    </location>
</feature>
<dbReference type="Gene3D" id="3.80.10.10">
    <property type="entry name" value="Ribonuclease Inhibitor"/>
    <property type="match status" value="1"/>
</dbReference>
<dbReference type="InterPro" id="IPR036047">
    <property type="entry name" value="F-box-like_dom_sf"/>
</dbReference>
<dbReference type="Pfam" id="PF12937">
    <property type="entry name" value="F-box-like"/>
    <property type="match status" value="1"/>
</dbReference>
<dbReference type="PROSITE" id="PS00198">
    <property type="entry name" value="4FE4S_FER_1"/>
    <property type="match status" value="1"/>
</dbReference>
<dbReference type="AlphaFoldDB" id="A0A4S8JVF8"/>
<name>A0A4S8JVF8_MUSBA</name>
<comment type="caution">
    <text evidence="2">The sequence shown here is derived from an EMBL/GenBank/DDBJ whole genome shotgun (WGS) entry which is preliminary data.</text>
</comment>
<proteinExistence type="predicted"/>
<dbReference type="Proteomes" id="UP000317650">
    <property type="component" value="Chromosome 5"/>
</dbReference>
<evidence type="ECO:0000313" key="2">
    <source>
        <dbReference type="EMBL" id="THU66212.1"/>
    </source>
</evidence>
<keyword evidence="3" id="KW-1185">Reference proteome</keyword>
<dbReference type="SUPFAM" id="SSF81383">
    <property type="entry name" value="F-box domain"/>
    <property type="match status" value="1"/>
</dbReference>
<sequence length="390" mass="43870">MSITGYYQNLKSKTPHTDPTIAKAALRYIISFAFPLANTVTISSRTRRFFVPPLSFFPSEALLRMEPSPLLAEDAVVGRSPPPSHDGCRNPDAGSSDGTGALLLVLGYLRLPELLAFQRVSWFFRDAVAGDGLLWRRLAVQSPLSGRLTDDALLRITSRAEGKLESLALMDCWKITDDGLMQVVDRNPGIAKLHVPGCTYLTANGIVRIVQRLYERKGNLKSLQIHGICNITKDHLDILKLLLLGRNHQQVLPPTNYRYWHSFTFINHDDRPIDVDICPKCKHVRMVFDCTRENCRSMKSQWTECRGCFFCIARCEDCGGCLDFDELGEETVCSHLLCVKCWLDLPKCNICNRPYCKGHSNFLEGSSKFLGFVCEQCMESMSSSYHSTCG</sequence>